<evidence type="ECO:0000313" key="2">
    <source>
        <dbReference type="Proteomes" id="UP001162793"/>
    </source>
</evidence>
<name>A0AA41WLC1_9RALS</name>
<protein>
    <recommendedName>
        <fullName evidence="3">GIY-YIG domain-containing protein</fullName>
    </recommendedName>
</protein>
<proteinExistence type="predicted"/>
<reference evidence="2" key="1">
    <citation type="journal article" date="2023" name="Front. Microbiol.">
        <title>Ralstonia chuxiongensis sp. nov., Ralstonia mojiangensis sp. nov., and Ralstonia soli sp. nov., isolated from tobacco fields, are three novel species in the family Burkholderiaceae.</title>
        <authorList>
            <person name="Lu C.H."/>
            <person name="Zhang Y.Y."/>
            <person name="Jiang N."/>
            <person name="Chen W."/>
            <person name="Shao X."/>
            <person name="Zhao Z.M."/>
            <person name="Lu W.L."/>
            <person name="Hu X."/>
            <person name="Xi Y.X."/>
            <person name="Zou S.Y."/>
            <person name="Wei Q.J."/>
            <person name="Lin Z.L."/>
            <person name="Gong L."/>
            <person name="Gai X.T."/>
            <person name="Zhang L.Q."/>
            <person name="Li J.Y."/>
            <person name="Jin Y."/>
            <person name="Xia Z.Y."/>
        </authorList>
    </citation>
    <scope>NUCLEOTIDE SEQUENCE [LARGE SCALE GENOMIC DNA]</scope>
    <source>
        <strain evidence="2">21YRMH01-3</strain>
    </source>
</reference>
<dbReference type="EMBL" id="JAMYWC010000001">
    <property type="protein sequence ID" value="MCP1171213.1"/>
    <property type="molecule type" value="Genomic_DNA"/>
</dbReference>
<comment type="caution">
    <text evidence="1">The sequence shown here is derived from an EMBL/GenBank/DDBJ whole genome shotgun (WGS) entry which is preliminary data.</text>
</comment>
<dbReference type="Proteomes" id="UP001162793">
    <property type="component" value="Unassembled WGS sequence"/>
</dbReference>
<dbReference type="RefSeq" id="WP_024978472.1">
    <property type="nucleotide sequence ID" value="NZ_CATYKT010000003.1"/>
</dbReference>
<organism evidence="1 2">
    <name type="scientific">Ralstonia chuxiongensis</name>
    <dbReference type="NCBI Taxonomy" id="2957504"/>
    <lineage>
        <taxon>Bacteria</taxon>
        <taxon>Pseudomonadati</taxon>
        <taxon>Pseudomonadota</taxon>
        <taxon>Betaproteobacteria</taxon>
        <taxon>Burkholderiales</taxon>
        <taxon>Burkholderiaceae</taxon>
        <taxon>Ralstonia</taxon>
    </lineage>
</organism>
<evidence type="ECO:0008006" key="3">
    <source>
        <dbReference type="Google" id="ProtNLM"/>
    </source>
</evidence>
<dbReference type="AlphaFoldDB" id="A0AA41WLC1"/>
<keyword evidence="2" id="KW-1185">Reference proteome</keyword>
<sequence length="107" mass="12460">MPRHHHHVYVVELSRQVLGEARFVKANPDYFGDKPCVYVGMTGQSPDVRFDKHKAGLKSNRFVREYGLRLMPELYECFNPMPYEAAREMEVELAIGLREEGYAVWQA</sequence>
<gene>
    <name evidence="1" type="ORF">NKG59_02530</name>
</gene>
<accession>A0AA41WLC1</accession>
<evidence type="ECO:0000313" key="1">
    <source>
        <dbReference type="EMBL" id="MCP1171213.1"/>
    </source>
</evidence>